<dbReference type="RefSeq" id="WP_026699287.1">
    <property type="nucleotide sequence ID" value="NZ_CAMFKV010000006.1"/>
</dbReference>
<evidence type="ECO:0000313" key="1">
    <source>
        <dbReference type="EMBL" id="QPR71919.1"/>
    </source>
</evidence>
<evidence type="ECO:0000313" key="2">
    <source>
        <dbReference type="Proteomes" id="UP000595038"/>
    </source>
</evidence>
<accession>A0AB37GLC5</accession>
<dbReference type="AlphaFoldDB" id="A0AB37GLC5"/>
<name>A0AB37GLC5_BACLI</name>
<gene>
    <name evidence="1" type="ORF">I6G80_19160</name>
</gene>
<organism evidence="1 2">
    <name type="scientific">Bacillus licheniformis</name>
    <dbReference type="NCBI Taxonomy" id="1402"/>
    <lineage>
        <taxon>Bacteria</taxon>
        <taxon>Bacillati</taxon>
        <taxon>Bacillota</taxon>
        <taxon>Bacilli</taxon>
        <taxon>Bacillales</taxon>
        <taxon>Bacillaceae</taxon>
        <taxon>Bacillus</taxon>
    </lineage>
</organism>
<proteinExistence type="predicted"/>
<dbReference type="EMBL" id="CP065647">
    <property type="protein sequence ID" value="QPR71919.1"/>
    <property type="molecule type" value="Genomic_DNA"/>
</dbReference>
<sequence>MAKTKKYVRIKKASGSRYWYTDKIGEVFEVAREDNADYVVYNGSIDGCLVAKEDAELIVTEKRPAEVGERVLITEKPVRKDYEIYEPVTVDNVNIYGVESYKNGRPIFLNHYEYEVIVSNEVKNEEADEMNKMLVDQAKTVFERKDDKYFGYKSRLGDIVIGGAYSYAFVVHYAKTNEDVVIIPGDVNTVTTPVCTTEAERLWKPEKTAQERRDEIVEQAKADVEELSNYDGIGRYVILEPLGNACDIEFIINRDKRTVVCLLKGINSSKIYARGIAKAAPDDCFNEHIGEAIALHRALGLEVPDEYLNAPQPTEVRVGDVVAYRGFYKTIDYVTVVADGEPTGGGRAALTSIAVKHGKIIDDSRTGVGE</sequence>
<dbReference type="Proteomes" id="UP000595038">
    <property type="component" value="Chromosome"/>
</dbReference>
<protein>
    <submittedName>
        <fullName evidence="1">Uncharacterized protein</fullName>
    </submittedName>
</protein>
<reference evidence="1 2" key="1">
    <citation type="submission" date="2020-12" db="EMBL/GenBank/DDBJ databases">
        <title>FDA dAtabase for Regulatory Grade micrObial Sequences (FDA-ARGOS): Supporting development and validation of Infectious Disease Dx tests.</title>
        <authorList>
            <person name="Nelson B."/>
            <person name="Plummer A."/>
            <person name="Tallon L."/>
            <person name="Sadzewicz L."/>
            <person name="Zhao X."/>
            <person name="Boylan J."/>
            <person name="Ott S."/>
            <person name="Bowen H."/>
            <person name="Vavikolanu K."/>
            <person name="Mehta A."/>
            <person name="Aluvathingal J."/>
            <person name="Nadendla S."/>
            <person name="Myers T."/>
            <person name="Yan Y."/>
            <person name="Sichtig H."/>
        </authorList>
    </citation>
    <scope>NUCLEOTIDE SEQUENCE [LARGE SCALE GENOMIC DNA]</scope>
    <source>
        <strain evidence="1 2">FDAARGOS_923</strain>
    </source>
</reference>